<dbReference type="EMBL" id="CAMXCT010000534">
    <property type="protein sequence ID" value="CAI3980053.1"/>
    <property type="molecule type" value="Genomic_DNA"/>
</dbReference>
<dbReference type="EMBL" id="CAMXCT030000534">
    <property type="protein sequence ID" value="CAL4767365.1"/>
    <property type="molecule type" value="Genomic_DNA"/>
</dbReference>
<dbReference type="Proteomes" id="UP001152797">
    <property type="component" value="Unassembled WGS sequence"/>
</dbReference>
<feature type="region of interest" description="Disordered" evidence="1">
    <location>
        <begin position="566"/>
        <end position="622"/>
    </location>
</feature>
<evidence type="ECO:0000313" key="3">
    <source>
        <dbReference type="EMBL" id="CAL1133428.1"/>
    </source>
</evidence>
<gene>
    <name evidence="2" type="ORF">C1SCF055_LOCUS7961</name>
</gene>
<feature type="region of interest" description="Disordered" evidence="1">
    <location>
        <begin position="274"/>
        <end position="335"/>
    </location>
</feature>
<reference evidence="2" key="1">
    <citation type="submission" date="2022-10" db="EMBL/GenBank/DDBJ databases">
        <authorList>
            <person name="Chen Y."/>
            <person name="Dougan E. K."/>
            <person name="Chan C."/>
            <person name="Rhodes N."/>
            <person name="Thang M."/>
        </authorList>
    </citation>
    <scope>NUCLEOTIDE SEQUENCE</scope>
</reference>
<dbReference type="AlphaFoldDB" id="A0A9P1BVC0"/>
<evidence type="ECO:0000313" key="4">
    <source>
        <dbReference type="EMBL" id="CAL4767365.1"/>
    </source>
</evidence>
<evidence type="ECO:0000256" key="1">
    <source>
        <dbReference type="SAM" id="MobiDB-lite"/>
    </source>
</evidence>
<dbReference type="Gene3D" id="1.10.443.10">
    <property type="entry name" value="Intergrase catalytic core"/>
    <property type="match status" value="1"/>
</dbReference>
<organism evidence="2">
    <name type="scientific">Cladocopium goreaui</name>
    <dbReference type="NCBI Taxonomy" id="2562237"/>
    <lineage>
        <taxon>Eukaryota</taxon>
        <taxon>Sar</taxon>
        <taxon>Alveolata</taxon>
        <taxon>Dinophyceae</taxon>
        <taxon>Suessiales</taxon>
        <taxon>Symbiodiniaceae</taxon>
        <taxon>Cladocopium</taxon>
    </lineage>
</organism>
<accession>A0A9P1BVC0</accession>
<dbReference type="GO" id="GO:0006310">
    <property type="term" value="P:DNA recombination"/>
    <property type="evidence" value="ECO:0007669"/>
    <property type="project" value="InterPro"/>
</dbReference>
<feature type="region of interest" description="Disordered" evidence="1">
    <location>
        <begin position="651"/>
        <end position="676"/>
    </location>
</feature>
<keyword evidence="5" id="KW-1185">Reference proteome</keyword>
<comment type="caution">
    <text evidence="2">The sequence shown here is derived from an EMBL/GenBank/DDBJ whole genome shotgun (WGS) entry which is preliminary data.</text>
</comment>
<reference evidence="3" key="2">
    <citation type="submission" date="2024-04" db="EMBL/GenBank/DDBJ databases">
        <authorList>
            <person name="Chen Y."/>
            <person name="Shah S."/>
            <person name="Dougan E. K."/>
            <person name="Thang M."/>
            <person name="Chan C."/>
        </authorList>
    </citation>
    <scope>NUCLEOTIDE SEQUENCE [LARGE SCALE GENOMIC DNA]</scope>
</reference>
<feature type="compositionally biased region" description="Low complexity" evidence="1">
    <location>
        <begin position="585"/>
        <end position="595"/>
    </location>
</feature>
<feature type="compositionally biased region" description="Low complexity" evidence="1">
    <location>
        <begin position="307"/>
        <end position="320"/>
    </location>
</feature>
<dbReference type="InterPro" id="IPR013762">
    <property type="entry name" value="Integrase-like_cat_sf"/>
</dbReference>
<name>A0A9P1BVC0_9DINO</name>
<dbReference type="GO" id="GO:0003677">
    <property type="term" value="F:DNA binding"/>
    <property type="evidence" value="ECO:0007669"/>
    <property type="project" value="InterPro"/>
</dbReference>
<sequence>MAGLKPLSENGDPAISCSVQAPTCAGDSADFNSCLQNLVMSFMALSLKRLKRNQTLKFLTLQQLSKLLRVQFLWRPWSPVTIRKRGYSIMRLCDYLENKGSVFPCSEECKVQRSLLRTGRHKTMKSQMHRHQFLPMVAPCHGVDGRDWGSVWIKVRDTMKLEWPPKGLIMPAPGLQGQATSRPLETQECAAWLRKLVGGPDDPAGRRISSHSLKSTFLSHAAKRGIGISERLQLGYHTSKFEMGMVYSRDGAAASFLVLENLIRDISSGLFGPDDTRSGRVKPLDQPPKPAGDGDVIDIKDEPEVLEVSSAESGSESDSTSSEEERPKCVKHSPVFQPAAAPPGFSMWQHRKLKTLHLMAVENSRVFACGRNAGALHEKLGKAPEFDTPLCGPGCVSTDQAQLAFSPAVTERLLPQECDETTGSTIRPRVSHDTMATMGRHQLKLVISTESYRAEKGRKVIEAEWNSELKYQRCMMRRGLAFDQCRVLSWNVHQHWVNYMLNLLSRPVNPGFQQIKLDQQVRADRELWTLLAQEVSASLKMDGNEIPLDKHVTRLATDPRATMLLLPLPANQRVTEAPDKPRPNPKAGPAKPAAKVSSKRKTRAERSCPEELKQYTTKVAAGGRAESGALPMQSAGKSHHAPDVSTISKKEDLMSDGEPPQGDNPPTFTAESEEADRQDATAVFLDVDDNSTVEKIHIGIPSEPDDFVQRAIAAGHPRSLEQHLDPHVKSMIHANFVADPSIVAKKRADFFRKYVKRASELSRQEEELRSKMPQHVLELVGNKRLVLWKEILSDYGYPDVNLIEDIAAGFKLSGWMPRSHVFKTRTKRPSMALSTLKGLAKALNTAALRNMDVRQDSDLEAATWHETEEEVRKRLDSSIQGSLLLLRDRVLEAPPVVIGRPLGDTWIIFTDGACNPECKTGSVGGLILSPQGRCLSFFSDVVPEDITVELFKFSCNPIHELELMPVLIACLEWGSLYKGALIVYYIDNESARMALVKGSGETHFASHLISDFVSLEAELQHKTWFGRCPSHSNPSDGASRLDLTWVESKGACRTNIDWERLRHRIGLGGEMPEMR</sequence>
<dbReference type="EMBL" id="CAMXCT020000534">
    <property type="protein sequence ID" value="CAL1133428.1"/>
    <property type="molecule type" value="Genomic_DNA"/>
</dbReference>
<proteinExistence type="predicted"/>
<protein>
    <submittedName>
        <fullName evidence="4">Protein NLRC3</fullName>
    </submittedName>
</protein>
<feature type="compositionally biased region" description="Basic and acidic residues" evidence="1">
    <location>
        <begin position="604"/>
        <end position="613"/>
    </location>
</feature>
<dbReference type="GO" id="GO:0015074">
    <property type="term" value="P:DNA integration"/>
    <property type="evidence" value="ECO:0007669"/>
    <property type="project" value="InterPro"/>
</dbReference>
<evidence type="ECO:0000313" key="5">
    <source>
        <dbReference type="Proteomes" id="UP001152797"/>
    </source>
</evidence>
<evidence type="ECO:0000313" key="2">
    <source>
        <dbReference type="EMBL" id="CAI3980053.1"/>
    </source>
</evidence>